<comment type="similarity">
    <text evidence="3 9">Belongs to the peptidase M17 family.</text>
</comment>
<dbReference type="NCBIfam" id="NF002074">
    <property type="entry name" value="PRK00913.1-4"/>
    <property type="match status" value="1"/>
</dbReference>
<comment type="subcellular location">
    <subcellularLocation>
        <location evidence="9">Cytoplasm</location>
    </subcellularLocation>
</comment>
<dbReference type="Gene3D" id="3.40.630.10">
    <property type="entry name" value="Zn peptidases"/>
    <property type="match status" value="1"/>
</dbReference>
<dbReference type="PROSITE" id="PS00631">
    <property type="entry name" value="CYTOSOL_AP"/>
    <property type="match status" value="1"/>
</dbReference>
<dbReference type="InterPro" id="IPR000819">
    <property type="entry name" value="Peptidase_M17_C"/>
</dbReference>
<dbReference type="GO" id="GO:0070006">
    <property type="term" value="F:metalloaminopeptidase activity"/>
    <property type="evidence" value="ECO:0007669"/>
    <property type="project" value="InterPro"/>
</dbReference>
<keyword evidence="8 9" id="KW-0464">Manganese</keyword>
<dbReference type="GO" id="GO:0005737">
    <property type="term" value="C:cytoplasm"/>
    <property type="evidence" value="ECO:0007669"/>
    <property type="project" value="UniProtKB-SubCell"/>
</dbReference>
<dbReference type="PRINTS" id="PR00481">
    <property type="entry name" value="LAMNOPPTDASE"/>
</dbReference>
<dbReference type="HAMAP" id="MF_00181">
    <property type="entry name" value="Cytosol_peptidase_M17"/>
    <property type="match status" value="1"/>
</dbReference>
<evidence type="ECO:0000259" key="10">
    <source>
        <dbReference type="PROSITE" id="PS00631"/>
    </source>
</evidence>
<dbReference type="InterPro" id="IPR023042">
    <property type="entry name" value="Peptidase_M17_leu_NH2_pept"/>
</dbReference>
<dbReference type="Proteomes" id="UP000480275">
    <property type="component" value="Unassembled WGS sequence"/>
</dbReference>
<evidence type="ECO:0000256" key="6">
    <source>
        <dbReference type="ARBA" id="ARBA00022723"/>
    </source>
</evidence>
<feature type="domain" description="Cytosol aminopeptidase" evidence="10">
    <location>
        <begin position="347"/>
        <end position="354"/>
    </location>
</feature>
<dbReference type="SUPFAM" id="SSF52949">
    <property type="entry name" value="Macro domain-like"/>
    <property type="match status" value="1"/>
</dbReference>
<sequence>MEFSIKSGSPEKQRSACVVVGVFEPRKLTLPAELLDNAARNYLSDVIRRGDMEGKTGSTLLLHNVPGALCDRVLLVGLGKEKEFREKEYLQAIRTAVRTLNETGSFDGVVFLTEVAVRKRSVAWRVRQATIVAQEAVYRFDRFKSKKEEVRRPLRKLTFAVERRNELAAAEAALAQGQAIADGVALTKNLGNLPGNVCTPGHLAETAQALAQEYGLDCQILERADMEELGMNALLSVARGSRQAPKLIVLHYRGSDAHTAPVALVGKGITFDSGGISLKPGADMDEMKYDMCGAATVLGTLKACAAMQLPINLVAIVPAAENMPGGDASRPGDIVTSMSGQTIEILNTDAEGRLILCDALTYAERFSPQTVIDVATLTGACVVALGHVASGLFANDEGLARDLIAASDEAHDRAWQLPLWDDYQELLKSPFADMANIGGRWGGSITAACFLSRFTRKYEWAHLDIAGTAWKSGADKGATGRPVHLLTHYLLKRSGILN</sequence>
<reference evidence="11 12" key="1">
    <citation type="submission" date="2019-10" db="EMBL/GenBank/DDBJ databases">
        <title>Whole-genome sequence of the purple nonsulfur photosynthetic bacterium Rhodocyclus tenuis.</title>
        <authorList>
            <person name="Kyndt J.A."/>
            <person name="Meyer T.E."/>
        </authorList>
    </citation>
    <scope>NUCLEOTIDE SEQUENCE [LARGE SCALE GENOMIC DNA]</scope>
    <source>
        <strain evidence="11 12">DSM 110</strain>
    </source>
</reference>
<dbReference type="GO" id="GO:0030145">
    <property type="term" value="F:manganese ion binding"/>
    <property type="evidence" value="ECO:0007669"/>
    <property type="project" value="UniProtKB-UniRule"/>
</dbReference>
<evidence type="ECO:0000256" key="8">
    <source>
        <dbReference type="ARBA" id="ARBA00023211"/>
    </source>
</evidence>
<feature type="binding site" evidence="9">
    <location>
        <position position="272"/>
    </location>
    <ligand>
        <name>Mn(2+)</name>
        <dbReference type="ChEBI" id="CHEBI:29035"/>
        <label>2</label>
    </ligand>
</feature>
<dbReference type="Pfam" id="PF00883">
    <property type="entry name" value="Peptidase_M17"/>
    <property type="match status" value="1"/>
</dbReference>
<dbReference type="InterPro" id="IPR011356">
    <property type="entry name" value="Leucine_aapep/pepB"/>
</dbReference>
<evidence type="ECO:0000256" key="5">
    <source>
        <dbReference type="ARBA" id="ARBA00022670"/>
    </source>
</evidence>
<comment type="cofactor">
    <cofactor evidence="9">
        <name>Mn(2+)</name>
        <dbReference type="ChEBI" id="CHEBI:29035"/>
    </cofactor>
    <text evidence="9">Binds 2 manganese ions per subunit.</text>
</comment>
<evidence type="ECO:0000313" key="11">
    <source>
        <dbReference type="EMBL" id="MQY51693.1"/>
    </source>
</evidence>
<comment type="catalytic activity">
    <reaction evidence="1 9">
        <text>Release of an N-terminal amino acid, Xaa-|-Yaa-, in which Xaa is preferably Leu, but may be other amino acids including Pro although not Arg or Lys, and Yaa may be Pro. Amino acid amides and methyl esters are also readily hydrolyzed, but rates on arylamides are exceedingly low.</text>
        <dbReference type="EC" id="3.4.11.1"/>
    </reaction>
</comment>
<feature type="binding site" evidence="9">
    <location>
        <position position="267"/>
    </location>
    <ligand>
        <name>Mn(2+)</name>
        <dbReference type="ChEBI" id="CHEBI:29035"/>
        <label>2</label>
    </ligand>
</feature>
<dbReference type="Pfam" id="PF02789">
    <property type="entry name" value="Peptidase_M17_N"/>
    <property type="match status" value="1"/>
</dbReference>
<dbReference type="FunFam" id="3.40.630.10:FF:000004">
    <property type="entry name" value="Probable cytosol aminopeptidase"/>
    <property type="match status" value="1"/>
</dbReference>
<evidence type="ECO:0000256" key="4">
    <source>
        <dbReference type="ARBA" id="ARBA00022438"/>
    </source>
</evidence>
<evidence type="ECO:0000256" key="9">
    <source>
        <dbReference type="HAMAP-Rule" id="MF_00181"/>
    </source>
</evidence>
<comment type="function">
    <text evidence="9">Presumably involved in the processing and regular turnover of intracellular proteins. Catalyzes the removal of unsubstituted N-terminal amino acids from various peptides.</text>
</comment>
<dbReference type="NCBIfam" id="NF002077">
    <property type="entry name" value="PRK00913.2-4"/>
    <property type="match status" value="1"/>
</dbReference>
<feature type="active site" evidence="9">
    <location>
        <position position="353"/>
    </location>
</feature>
<keyword evidence="6 9" id="KW-0479">Metal-binding</keyword>
<dbReference type="CDD" id="cd00433">
    <property type="entry name" value="Peptidase_M17"/>
    <property type="match status" value="1"/>
</dbReference>
<dbReference type="SUPFAM" id="SSF53187">
    <property type="entry name" value="Zn-dependent exopeptidases"/>
    <property type="match status" value="1"/>
</dbReference>
<name>A0A6L5JWE5_RHOTE</name>
<dbReference type="PANTHER" id="PTHR11963:SF23">
    <property type="entry name" value="CYTOSOL AMINOPEPTIDASE"/>
    <property type="match status" value="1"/>
</dbReference>
<evidence type="ECO:0000256" key="1">
    <source>
        <dbReference type="ARBA" id="ARBA00000135"/>
    </source>
</evidence>
<dbReference type="PANTHER" id="PTHR11963">
    <property type="entry name" value="LEUCINE AMINOPEPTIDASE-RELATED"/>
    <property type="match status" value="1"/>
</dbReference>
<dbReference type="InterPro" id="IPR043472">
    <property type="entry name" value="Macro_dom-like"/>
</dbReference>
<dbReference type="InterPro" id="IPR008283">
    <property type="entry name" value="Peptidase_M17_N"/>
</dbReference>
<dbReference type="NCBIfam" id="NF002073">
    <property type="entry name" value="PRK00913.1-2"/>
    <property type="match status" value="1"/>
</dbReference>
<dbReference type="Gene3D" id="3.40.220.10">
    <property type="entry name" value="Leucine Aminopeptidase, subunit E, domain 1"/>
    <property type="match status" value="1"/>
</dbReference>
<dbReference type="GO" id="GO:0006508">
    <property type="term" value="P:proteolysis"/>
    <property type="evidence" value="ECO:0007669"/>
    <property type="project" value="UniProtKB-KW"/>
</dbReference>
<evidence type="ECO:0000256" key="7">
    <source>
        <dbReference type="ARBA" id="ARBA00022801"/>
    </source>
</evidence>
<evidence type="ECO:0000313" key="12">
    <source>
        <dbReference type="Proteomes" id="UP000480275"/>
    </source>
</evidence>
<feature type="binding site" evidence="9">
    <location>
        <position position="290"/>
    </location>
    <ligand>
        <name>Mn(2+)</name>
        <dbReference type="ChEBI" id="CHEBI:29035"/>
        <label>2</label>
    </ligand>
</feature>
<feature type="active site" evidence="9">
    <location>
        <position position="279"/>
    </location>
</feature>
<feature type="binding site" evidence="9">
    <location>
        <position position="351"/>
    </location>
    <ligand>
        <name>Mn(2+)</name>
        <dbReference type="ChEBI" id="CHEBI:29035"/>
        <label>2</label>
    </ligand>
</feature>
<dbReference type="AlphaFoldDB" id="A0A6L5JWE5"/>
<keyword evidence="9" id="KW-0963">Cytoplasm</keyword>
<keyword evidence="7 9" id="KW-0378">Hydrolase</keyword>
<evidence type="ECO:0000256" key="2">
    <source>
        <dbReference type="ARBA" id="ARBA00000967"/>
    </source>
</evidence>
<organism evidence="11 12">
    <name type="scientific">Rhodocyclus tenuis</name>
    <name type="common">Rhodospirillum tenue</name>
    <dbReference type="NCBI Taxonomy" id="1066"/>
    <lineage>
        <taxon>Bacteria</taxon>
        <taxon>Pseudomonadati</taxon>
        <taxon>Pseudomonadota</taxon>
        <taxon>Betaproteobacteria</taxon>
        <taxon>Rhodocyclales</taxon>
        <taxon>Rhodocyclaceae</taxon>
        <taxon>Rhodocyclus</taxon>
    </lineage>
</organism>
<proteinExistence type="inferred from homology"/>
<accession>A0A6L5JWE5</accession>
<evidence type="ECO:0000256" key="3">
    <source>
        <dbReference type="ARBA" id="ARBA00009528"/>
    </source>
</evidence>
<dbReference type="EMBL" id="WIXJ01000004">
    <property type="protein sequence ID" value="MQY51693.1"/>
    <property type="molecule type" value="Genomic_DNA"/>
</dbReference>
<gene>
    <name evidence="9" type="primary">pepA</name>
    <name evidence="11" type="ORF">GHK24_07900</name>
</gene>
<keyword evidence="5 9" id="KW-0645">Protease</keyword>
<dbReference type="EC" id="3.4.11.10" evidence="9"/>
<feature type="binding site" evidence="9">
    <location>
        <position position="351"/>
    </location>
    <ligand>
        <name>Mn(2+)</name>
        <dbReference type="ChEBI" id="CHEBI:29035"/>
        <label>1</label>
    </ligand>
</feature>
<keyword evidence="4 9" id="KW-0031">Aminopeptidase</keyword>
<comment type="caution">
    <text evidence="11">The sequence shown here is derived from an EMBL/GenBank/DDBJ whole genome shotgun (WGS) entry which is preliminary data.</text>
</comment>
<feature type="binding site" evidence="9">
    <location>
        <position position="349"/>
    </location>
    <ligand>
        <name>Mn(2+)</name>
        <dbReference type="ChEBI" id="CHEBI:29035"/>
        <label>1</label>
    </ligand>
</feature>
<protein>
    <recommendedName>
        <fullName evidence="9">Probable cytosol aminopeptidase</fullName>
        <ecNumber evidence="9">3.4.11.1</ecNumber>
    </recommendedName>
    <alternativeName>
        <fullName evidence="9">Leucine aminopeptidase</fullName>
        <shortName evidence="9">LAP</shortName>
        <ecNumber evidence="9">3.4.11.10</ecNumber>
    </alternativeName>
    <alternativeName>
        <fullName evidence="9">Leucyl aminopeptidase</fullName>
    </alternativeName>
</protein>
<feature type="binding site" evidence="9">
    <location>
        <position position="272"/>
    </location>
    <ligand>
        <name>Mn(2+)</name>
        <dbReference type="ChEBI" id="CHEBI:29035"/>
        <label>1</label>
    </ligand>
</feature>
<comment type="catalytic activity">
    <reaction evidence="2 9">
        <text>Release of an N-terminal amino acid, preferentially leucine, but not glutamic or aspartic acids.</text>
        <dbReference type="EC" id="3.4.11.10"/>
    </reaction>
</comment>
<dbReference type="EC" id="3.4.11.1" evidence="9"/>